<dbReference type="Proteomes" id="UP000789508">
    <property type="component" value="Unassembled WGS sequence"/>
</dbReference>
<dbReference type="AlphaFoldDB" id="A0A9N9JBD6"/>
<gene>
    <name evidence="1" type="ORF">ALEPTO_LOCUS14304</name>
</gene>
<dbReference type="EMBL" id="CAJVPS010054505">
    <property type="protein sequence ID" value="CAG8774147.1"/>
    <property type="molecule type" value="Genomic_DNA"/>
</dbReference>
<comment type="caution">
    <text evidence="1">The sequence shown here is derived from an EMBL/GenBank/DDBJ whole genome shotgun (WGS) entry which is preliminary data.</text>
</comment>
<evidence type="ECO:0000313" key="1">
    <source>
        <dbReference type="EMBL" id="CAG8774147.1"/>
    </source>
</evidence>
<feature type="non-terminal residue" evidence="1">
    <location>
        <position position="1"/>
    </location>
</feature>
<proteinExistence type="predicted"/>
<organism evidence="1 2">
    <name type="scientific">Ambispora leptoticha</name>
    <dbReference type="NCBI Taxonomy" id="144679"/>
    <lineage>
        <taxon>Eukaryota</taxon>
        <taxon>Fungi</taxon>
        <taxon>Fungi incertae sedis</taxon>
        <taxon>Mucoromycota</taxon>
        <taxon>Glomeromycotina</taxon>
        <taxon>Glomeromycetes</taxon>
        <taxon>Archaeosporales</taxon>
        <taxon>Ambisporaceae</taxon>
        <taxon>Ambispora</taxon>
    </lineage>
</organism>
<sequence>GVNFVELEDIKFIDDLVIERVKESSFSDILQGSYFAFIAPHDFLSAT</sequence>
<accession>A0A9N9JBD6</accession>
<evidence type="ECO:0000313" key="2">
    <source>
        <dbReference type="Proteomes" id="UP000789508"/>
    </source>
</evidence>
<reference evidence="1" key="1">
    <citation type="submission" date="2021-06" db="EMBL/GenBank/DDBJ databases">
        <authorList>
            <person name="Kallberg Y."/>
            <person name="Tangrot J."/>
            <person name="Rosling A."/>
        </authorList>
    </citation>
    <scope>NUCLEOTIDE SEQUENCE</scope>
    <source>
        <strain evidence="1">FL130A</strain>
    </source>
</reference>
<keyword evidence="2" id="KW-1185">Reference proteome</keyword>
<protein>
    <submittedName>
        <fullName evidence="1">10413_t:CDS:1</fullName>
    </submittedName>
</protein>
<feature type="non-terminal residue" evidence="1">
    <location>
        <position position="47"/>
    </location>
</feature>
<name>A0A9N9JBD6_9GLOM</name>